<evidence type="ECO:0000256" key="4">
    <source>
        <dbReference type="ARBA" id="ARBA00023163"/>
    </source>
</evidence>
<evidence type="ECO:0000256" key="1">
    <source>
        <dbReference type="ARBA" id="ARBA00022679"/>
    </source>
</evidence>
<accession>A0A8T8HVV5</accession>
<name>A0A8T8HVV5_9PSEU</name>
<dbReference type="AlphaFoldDB" id="A0A8T8HVV5"/>
<keyword evidence="4" id="KW-0804">Transcription</keyword>
<evidence type="ECO:0000313" key="8">
    <source>
        <dbReference type="EMBL" id="QTR02612.1"/>
    </source>
</evidence>
<dbReference type="EMBL" id="JAFBCL010000001">
    <property type="protein sequence ID" value="MBM7814260.1"/>
    <property type="molecule type" value="Genomic_DNA"/>
</dbReference>
<dbReference type="InterPro" id="IPR036388">
    <property type="entry name" value="WH-like_DNA-bd_sf"/>
</dbReference>
<dbReference type="SMART" id="SM01012">
    <property type="entry name" value="ANTAR"/>
    <property type="match status" value="1"/>
</dbReference>
<dbReference type="InterPro" id="IPR012074">
    <property type="entry name" value="GAF_ANTAR"/>
</dbReference>
<dbReference type="EMBL" id="CP072788">
    <property type="protein sequence ID" value="QTR02612.1"/>
    <property type="molecule type" value="Genomic_DNA"/>
</dbReference>
<dbReference type="Gene3D" id="3.30.450.40">
    <property type="match status" value="1"/>
</dbReference>
<reference evidence="7 10" key="1">
    <citation type="submission" date="2021-01" db="EMBL/GenBank/DDBJ databases">
        <title>Sequencing the genomes of 1000 actinobacteria strains.</title>
        <authorList>
            <person name="Klenk H.-P."/>
        </authorList>
    </citation>
    <scope>NUCLEOTIDE SEQUENCE [LARGE SCALE GENOMIC DNA]</scope>
    <source>
        <strain evidence="7 10">DSM 44581</strain>
    </source>
</reference>
<evidence type="ECO:0000313" key="9">
    <source>
        <dbReference type="Proteomes" id="UP000671828"/>
    </source>
</evidence>
<dbReference type="Pfam" id="PF03861">
    <property type="entry name" value="ANTAR"/>
    <property type="match status" value="1"/>
</dbReference>
<reference evidence="8" key="2">
    <citation type="submission" date="2021-04" db="EMBL/GenBank/DDBJ databases">
        <title>Saccharothrix algeriensis WGS.</title>
        <authorList>
            <person name="Stuskova K."/>
            <person name="Hakalova E."/>
            <person name="Tebbal A.B."/>
            <person name="Eichmeier A."/>
        </authorList>
    </citation>
    <scope>NUCLEOTIDE SEQUENCE</scope>
    <source>
        <strain evidence="8">NRRL B-24137</strain>
    </source>
</reference>
<gene>
    <name evidence="8" type="ORF">J7S33_26560</name>
    <name evidence="7" type="ORF">JOE68_005125</name>
</gene>
<evidence type="ECO:0000313" key="7">
    <source>
        <dbReference type="EMBL" id="MBM7814260.1"/>
    </source>
</evidence>
<evidence type="ECO:0000256" key="2">
    <source>
        <dbReference type="ARBA" id="ARBA00022777"/>
    </source>
</evidence>
<dbReference type="GO" id="GO:0003723">
    <property type="term" value="F:RNA binding"/>
    <property type="evidence" value="ECO:0007669"/>
    <property type="project" value="InterPro"/>
</dbReference>
<protein>
    <submittedName>
        <fullName evidence="8">GAF and ANTAR domain-containing protein</fullName>
    </submittedName>
    <submittedName>
        <fullName evidence="7">GAF domain-containing protein</fullName>
    </submittedName>
</protein>
<dbReference type="InterPro" id="IPR029016">
    <property type="entry name" value="GAF-like_dom_sf"/>
</dbReference>
<dbReference type="Proteomes" id="UP000671828">
    <property type="component" value="Chromosome"/>
</dbReference>
<keyword evidence="3" id="KW-0805">Transcription regulation</keyword>
<dbReference type="Gene3D" id="1.10.10.10">
    <property type="entry name" value="Winged helix-like DNA-binding domain superfamily/Winged helix DNA-binding domain"/>
    <property type="match status" value="1"/>
</dbReference>
<keyword evidence="2" id="KW-0418">Kinase</keyword>
<keyword evidence="10" id="KW-1185">Reference proteome</keyword>
<dbReference type="PIRSF" id="PIRSF036625">
    <property type="entry name" value="GAF_ANTAR"/>
    <property type="match status" value="1"/>
</dbReference>
<evidence type="ECO:0000256" key="3">
    <source>
        <dbReference type="ARBA" id="ARBA00023015"/>
    </source>
</evidence>
<dbReference type="PROSITE" id="PS50921">
    <property type="entry name" value="ANTAR"/>
    <property type="match status" value="1"/>
</dbReference>
<evidence type="ECO:0000259" key="6">
    <source>
        <dbReference type="PROSITE" id="PS50921"/>
    </source>
</evidence>
<dbReference type="GO" id="GO:0016301">
    <property type="term" value="F:kinase activity"/>
    <property type="evidence" value="ECO:0007669"/>
    <property type="project" value="UniProtKB-KW"/>
</dbReference>
<dbReference type="InterPro" id="IPR005561">
    <property type="entry name" value="ANTAR"/>
</dbReference>
<feature type="region of interest" description="Disordered" evidence="5">
    <location>
        <begin position="1"/>
        <end position="21"/>
    </location>
</feature>
<evidence type="ECO:0000313" key="10">
    <source>
        <dbReference type="Proteomes" id="UP001195724"/>
    </source>
</evidence>
<organism evidence="8 9">
    <name type="scientific">Saccharothrix algeriensis</name>
    <dbReference type="NCBI Taxonomy" id="173560"/>
    <lineage>
        <taxon>Bacteria</taxon>
        <taxon>Bacillati</taxon>
        <taxon>Actinomycetota</taxon>
        <taxon>Actinomycetes</taxon>
        <taxon>Pseudonocardiales</taxon>
        <taxon>Pseudonocardiaceae</taxon>
        <taxon>Saccharothrix</taxon>
    </lineage>
</organism>
<sequence length="250" mass="26992">MAEESTEGRETGEGVPDDRRDGLAVRLSEVARTLHEQGDAQETLDAIVRAAVGTIPGACDAGVMTVVSRRKVDTVAMTGELPGLVDQVQYETGQGPCLTALFDQRVVSVPDVVAEERWPDFAARVRELDVASMLSFQLYVAGDDLGALNLYAPVTEAFDEESEHVGSLFASHAAVALAAAQERDHLAESVHTRDLIGQAKGILMERHKITADQAFALLVRGSQHTNTKVRDLAEQLVRTGELSPPPGRRR</sequence>
<dbReference type="SUPFAM" id="SSF52172">
    <property type="entry name" value="CheY-like"/>
    <property type="match status" value="1"/>
</dbReference>
<proteinExistence type="predicted"/>
<dbReference type="SUPFAM" id="SSF55781">
    <property type="entry name" value="GAF domain-like"/>
    <property type="match status" value="1"/>
</dbReference>
<dbReference type="Pfam" id="PF13185">
    <property type="entry name" value="GAF_2"/>
    <property type="match status" value="1"/>
</dbReference>
<dbReference type="InterPro" id="IPR003018">
    <property type="entry name" value="GAF"/>
</dbReference>
<dbReference type="RefSeq" id="WP_204844824.1">
    <property type="nucleotide sequence ID" value="NZ_JAFBCL010000001.1"/>
</dbReference>
<feature type="domain" description="ANTAR" evidence="6">
    <location>
        <begin position="176"/>
        <end position="237"/>
    </location>
</feature>
<dbReference type="Proteomes" id="UP001195724">
    <property type="component" value="Unassembled WGS sequence"/>
</dbReference>
<keyword evidence="1" id="KW-0808">Transferase</keyword>
<evidence type="ECO:0000256" key="5">
    <source>
        <dbReference type="SAM" id="MobiDB-lite"/>
    </source>
</evidence>
<dbReference type="InterPro" id="IPR011006">
    <property type="entry name" value="CheY-like_superfamily"/>
</dbReference>